<dbReference type="GO" id="GO:0005829">
    <property type="term" value="C:cytosol"/>
    <property type="evidence" value="ECO:0007669"/>
    <property type="project" value="TreeGrafter"/>
</dbReference>
<keyword evidence="1" id="KW-0238">DNA-binding</keyword>
<dbReference type="SMART" id="SM00530">
    <property type="entry name" value="HTH_XRE"/>
    <property type="match status" value="1"/>
</dbReference>
<name>A0A841I1E8_9DEIO</name>
<organism evidence="3 4">
    <name type="scientific">Deinobacterium chartae</name>
    <dbReference type="NCBI Taxonomy" id="521158"/>
    <lineage>
        <taxon>Bacteria</taxon>
        <taxon>Thermotogati</taxon>
        <taxon>Deinococcota</taxon>
        <taxon>Deinococci</taxon>
        <taxon>Deinococcales</taxon>
        <taxon>Deinococcaceae</taxon>
        <taxon>Deinobacterium</taxon>
    </lineage>
</organism>
<dbReference type="RefSeq" id="WP_183986231.1">
    <property type="nucleotide sequence ID" value="NZ_JACHHG010000005.1"/>
</dbReference>
<evidence type="ECO:0000313" key="3">
    <source>
        <dbReference type="EMBL" id="MBB6098118.1"/>
    </source>
</evidence>
<dbReference type="Pfam" id="PF07883">
    <property type="entry name" value="Cupin_2"/>
    <property type="match status" value="1"/>
</dbReference>
<sequence length="188" mass="20821">MSTIMDETGTLIARRVRIEREVRGWSQAELAERSGVAKATISKIEREEMSPTAVILVRLAGAFDLTLAGLLLRAESEAGRLSRAADQPVWRDPDTGYLRRQVFVRSDHPVEIARIELPARQRVTLPASSYLHIRQVVWVQEGELVIIEDGKRQLLAAGDCLGFGSPSEVTLANETDEPCTYLVVLARG</sequence>
<protein>
    <submittedName>
        <fullName evidence="3">Transcriptional regulator with XRE-family HTH domain</fullName>
    </submittedName>
</protein>
<dbReference type="GO" id="GO:0003700">
    <property type="term" value="F:DNA-binding transcription factor activity"/>
    <property type="evidence" value="ECO:0007669"/>
    <property type="project" value="TreeGrafter"/>
</dbReference>
<dbReference type="Gene3D" id="2.60.120.10">
    <property type="entry name" value="Jelly Rolls"/>
    <property type="match status" value="1"/>
</dbReference>
<dbReference type="InterPro" id="IPR050807">
    <property type="entry name" value="TransReg_Diox_bact_type"/>
</dbReference>
<dbReference type="InterPro" id="IPR010982">
    <property type="entry name" value="Lambda_DNA-bd_dom_sf"/>
</dbReference>
<dbReference type="SUPFAM" id="SSF47413">
    <property type="entry name" value="lambda repressor-like DNA-binding domains"/>
    <property type="match status" value="1"/>
</dbReference>
<dbReference type="SUPFAM" id="SSF51182">
    <property type="entry name" value="RmlC-like cupins"/>
    <property type="match status" value="1"/>
</dbReference>
<dbReference type="PROSITE" id="PS50943">
    <property type="entry name" value="HTH_CROC1"/>
    <property type="match status" value="1"/>
</dbReference>
<dbReference type="GO" id="GO:0003677">
    <property type="term" value="F:DNA binding"/>
    <property type="evidence" value="ECO:0007669"/>
    <property type="project" value="UniProtKB-KW"/>
</dbReference>
<feature type="domain" description="HTH cro/C1-type" evidence="2">
    <location>
        <begin position="16"/>
        <end position="70"/>
    </location>
</feature>
<proteinExistence type="predicted"/>
<dbReference type="AlphaFoldDB" id="A0A841I1E8"/>
<reference evidence="3 4" key="1">
    <citation type="submission" date="2020-08" db="EMBL/GenBank/DDBJ databases">
        <title>Genomic Encyclopedia of Type Strains, Phase IV (KMG-IV): sequencing the most valuable type-strain genomes for metagenomic binning, comparative biology and taxonomic classification.</title>
        <authorList>
            <person name="Goeker M."/>
        </authorList>
    </citation>
    <scope>NUCLEOTIDE SEQUENCE [LARGE SCALE GENOMIC DNA]</scope>
    <source>
        <strain evidence="3 4">DSM 21458</strain>
    </source>
</reference>
<dbReference type="Proteomes" id="UP000569951">
    <property type="component" value="Unassembled WGS sequence"/>
</dbReference>
<dbReference type="Pfam" id="PF01381">
    <property type="entry name" value="HTH_3"/>
    <property type="match status" value="1"/>
</dbReference>
<dbReference type="InterPro" id="IPR014710">
    <property type="entry name" value="RmlC-like_jellyroll"/>
</dbReference>
<dbReference type="InterPro" id="IPR011051">
    <property type="entry name" value="RmlC_Cupin_sf"/>
</dbReference>
<dbReference type="PANTHER" id="PTHR46797:SF10">
    <property type="entry name" value="BLR1115 PROTEIN"/>
    <property type="match status" value="1"/>
</dbReference>
<comment type="caution">
    <text evidence="3">The sequence shown here is derived from an EMBL/GenBank/DDBJ whole genome shotgun (WGS) entry which is preliminary data.</text>
</comment>
<accession>A0A841I1E8</accession>
<evidence type="ECO:0000256" key="1">
    <source>
        <dbReference type="ARBA" id="ARBA00023125"/>
    </source>
</evidence>
<dbReference type="EMBL" id="JACHHG010000005">
    <property type="protein sequence ID" value="MBB6098118.1"/>
    <property type="molecule type" value="Genomic_DNA"/>
</dbReference>
<dbReference type="PANTHER" id="PTHR46797">
    <property type="entry name" value="HTH-TYPE TRANSCRIPTIONAL REGULATOR"/>
    <property type="match status" value="1"/>
</dbReference>
<dbReference type="CDD" id="cd00093">
    <property type="entry name" value="HTH_XRE"/>
    <property type="match status" value="1"/>
</dbReference>
<evidence type="ECO:0000259" key="2">
    <source>
        <dbReference type="PROSITE" id="PS50943"/>
    </source>
</evidence>
<dbReference type="Gene3D" id="1.10.260.40">
    <property type="entry name" value="lambda repressor-like DNA-binding domains"/>
    <property type="match status" value="1"/>
</dbReference>
<evidence type="ECO:0000313" key="4">
    <source>
        <dbReference type="Proteomes" id="UP000569951"/>
    </source>
</evidence>
<gene>
    <name evidence="3" type="ORF">HNR42_001543</name>
</gene>
<dbReference type="InterPro" id="IPR013096">
    <property type="entry name" value="Cupin_2"/>
</dbReference>
<keyword evidence="4" id="KW-1185">Reference proteome</keyword>
<dbReference type="InterPro" id="IPR001387">
    <property type="entry name" value="Cro/C1-type_HTH"/>
</dbReference>